<proteinExistence type="predicted"/>
<dbReference type="Pfam" id="PF13778">
    <property type="entry name" value="DUF4174"/>
    <property type="match status" value="1"/>
</dbReference>
<dbReference type="RefSeq" id="WP_143158803.1">
    <property type="nucleotide sequence ID" value="NZ_FQYR01000003.1"/>
</dbReference>
<sequence>MRSLVVIAVCALVGMSFLFAKAPKSLSSYQWKSRVIVSYHKYEESKAEQQAMANEKQAEILDRDLVILDFQDLSKEDQAKLQAQHGMKPGTHLLIGKDGGVKGAQDTPLDFSKWFTLIDTMPMRKQEMRE</sequence>
<dbReference type="Proteomes" id="UP000184510">
    <property type="component" value="Unassembled WGS sequence"/>
</dbReference>
<dbReference type="AlphaFoldDB" id="A0A1M6HCP9"/>
<protein>
    <recommendedName>
        <fullName evidence="2">DUF4174 domain-containing protein</fullName>
    </recommendedName>
</protein>
<reference evidence="3 4" key="1">
    <citation type="submission" date="2016-11" db="EMBL/GenBank/DDBJ databases">
        <authorList>
            <person name="Jaros S."/>
            <person name="Januszkiewicz K."/>
            <person name="Wedrychowicz H."/>
        </authorList>
    </citation>
    <scope>NUCLEOTIDE SEQUENCE [LARGE SCALE GENOMIC DNA]</scope>
    <source>
        <strain evidence="3 4">DSM 18772</strain>
    </source>
</reference>
<dbReference type="EMBL" id="FQYR01000003">
    <property type="protein sequence ID" value="SHJ20058.1"/>
    <property type="molecule type" value="Genomic_DNA"/>
</dbReference>
<organism evidence="3 4">
    <name type="scientific">Rubritalea squalenifaciens DSM 18772</name>
    <dbReference type="NCBI Taxonomy" id="1123071"/>
    <lineage>
        <taxon>Bacteria</taxon>
        <taxon>Pseudomonadati</taxon>
        <taxon>Verrucomicrobiota</taxon>
        <taxon>Verrucomicrobiia</taxon>
        <taxon>Verrucomicrobiales</taxon>
        <taxon>Rubritaleaceae</taxon>
        <taxon>Rubritalea</taxon>
    </lineage>
</organism>
<dbReference type="InterPro" id="IPR025232">
    <property type="entry name" value="DUF4174"/>
</dbReference>
<evidence type="ECO:0000256" key="1">
    <source>
        <dbReference type="ARBA" id="ARBA00022729"/>
    </source>
</evidence>
<evidence type="ECO:0000259" key="2">
    <source>
        <dbReference type="Pfam" id="PF13778"/>
    </source>
</evidence>
<gene>
    <name evidence="3" type="ORF">SAMN02745181_1440</name>
</gene>
<dbReference type="OrthoDB" id="7362103at2"/>
<dbReference type="InParanoid" id="A0A1M6HCP9"/>
<dbReference type="STRING" id="1123071.SAMN02745181_1440"/>
<keyword evidence="4" id="KW-1185">Reference proteome</keyword>
<feature type="domain" description="DUF4174" evidence="2">
    <location>
        <begin position="26"/>
        <end position="127"/>
    </location>
</feature>
<accession>A0A1M6HCP9</accession>
<evidence type="ECO:0000313" key="3">
    <source>
        <dbReference type="EMBL" id="SHJ20058.1"/>
    </source>
</evidence>
<keyword evidence="1" id="KW-0732">Signal</keyword>
<evidence type="ECO:0000313" key="4">
    <source>
        <dbReference type="Proteomes" id="UP000184510"/>
    </source>
</evidence>
<name>A0A1M6HCP9_9BACT</name>